<organism evidence="4 5">
    <name type="scientific">Glycomyces artemisiae</name>
    <dbReference type="NCBI Taxonomy" id="1076443"/>
    <lineage>
        <taxon>Bacteria</taxon>
        <taxon>Bacillati</taxon>
        <taxon>Actinomycetota</taxon>
        <taxon>Actinomycetes</taxon>
        <taxon>Glycomycetales</taxon>
        <taxon>Glycomycetaceae</taxon>
        <taxon>Glycomyces</taxon>
    </lineage>
</organism>
<accession>A0A2T0U8F2</accession>
<dbReference type="RefSeq" id="WP_181245975.1">
    <property type="nucleotide sequence ID" value="NZ_PVTJ01000015.1"/>
</dbReference>
<protein>
    <submittedName>
        <fullName evidence="4">TetR family transcriptional regulator</fullName>
    </submittedName>
</protein>
<dbReference type="PROSITE" id="PS50977">
    <property type="entry name" value="HTH_TETR_2"/>
    <property type="match status" value="1"/>
</dbReference>
<evidence type="ECO:0000259" key="3">
    <source>
        <dbReference type="PROSITE" id="PS50977"/>
    </source>
</evidence>
<keyword evidence="1 2" id="KW-0238">DNA-binding</keyword>
<keyword evidence="5" id="KW-1185">Reference proteome</keyword>
<dbReference type="SUPFAM" id="SSF46689">
    <property type="entry name" value="Homeodomain-like"/>
    <property type="match status" value="1"/>
</dbReference>
<dbReference type="Pfam" id="PF00440">
    <property type="entry name" value="TetR_N"/>
    <property type="match status" value="1"/>
</dbReference>
<gene>
    <name evidence="4" type="ORF">B0I28_11554</name>
</gene>
<evidence type="ECO:0000313" key="5">
    <source>
        <dbReference type="Proteomes" id="UP000238176"/>
    </source>
</evidence>
<evidence type="ECO:0000256" key="2">
    <source>
        <dbReference type="PROSITE-ProRule" id="PRU00335"/>
    </source>
</evidence>
<comment type="caution">
    <text evidence="4">The sequence shown here is derived from an EMBL/GenBank/DDBJ whole genome shotgun (WGS) entry which is preliminary data.</text>
</comment>
<proteinExistence type="predicted"/>
<evidence type="ECO:0000256" key="1">
    <source>
        <dbReference type="ARBA" id="ARBA00023125"/>
    </source>
</evidence>
<feature type="domain" description="HTH tetR-type" evidence="3">
    <location>
        <begin position="4"/>
        <end position="64"/>
    </location>
</feature>
<dbReference type="InterPro" id="IPR009057">
    <property type="entry name" value="Homeodomain-like_sf"/>
</dbReference>
<dbReference type="InterPro" id="IPR040611">
    <property type="entry name" value="AlkX_C"/>
</dbReference>
<dbReference type="AlphaFoldDB" id="A0A2T0U8F2"/>
<dbReference type="Proteomes" id="UP000238176">
    <property type="component" value="Unassembled WGS sequence"/>
</dbReference>
<dbReference type="Pfam" id="PF18556">
    <property type="entry name" value="TetR_C_35"/>
    <property type="match status" value="1"/>
</dbReference>
<reference evidence="4 5" key="1">
    <citation type="submission" date="2018-03" db="EMBL/GenBank/DDBJ databases">
        <title>Genomic Encyclopedia of Type Strains, Phase III (KMG-III): the genomes of soil and plant-associated and newly described type strains.</title>
        <authorList>
            <person name="Whitman W."/>
        </authorList>
    </citation>
    <scope>NUCLEOTIDE SEQUENCE [LARGE SCALE GENOMIC DNA]</scope>
    <source>
        <strain evidence="4 5">CGMCC 4.7067</strain>
    </source>
</reference>
<dbReference type="InterPro" id="IPR001647">
    <property type="entry name" value="HTH_TetR"/>
</dbReference>
<sequence length="190" mass="21378">MSDRELRERILDAAEACILEGGPQARIHGLVAARAGVSRPTVYKYVGDQQAVTEALLNREVDRYLDAVRPVIVDRRARRERFVETVVFTVVYARQHALLQALLREQPDAVLPWLTTRAEPMLRRGIASMSGYVHQDRQEVVAPDRLDVEIEWGIRLVVSLITTPSVTQQLVTPANLRRYLASLLDIGADA</sequence>
<dbReference type="PRINTS" id="PR00455">
    <property type="entry name" value="HTHTETR"/>
</dbReference>
<feature type="DNA-binding region" description="H-T-H motif" evidence="2">
    <location>
        <begin position="27"/>
        <end position="46"/>
    </location>
</feature>
<dbReference type="GO" id="GO:0003677">
    <property type="term" value="F:DNA binding"/>
    <property type="evidence" value="ECO:0007669"/>
    <property type="project" value="UniProtKB-UniRule"/>
</dbReference>
<evidence type="ECO:0000313" key="4">
    <source>
        <dbReference type="EMBL" id="PRY54200.1"/>
    </source>
</evidence>
<name>A0A2T0U8F2_9ACTN</name>
<dbReference type="EMBL" id="PVTJ01000015">
    <property type="protein sequence ID" value="PRY54200.1"/>
    <property type="molecule type" value="Genomic_DNA"/>
</dbReference>
<dbReference type="Gene3D" id="1.10.357.10">
    <property type="entry name" value="Tetracycline Repressor, domain 2"/>
    <property type="match status" value="1"/>
</dbReference>